<proteinExistence type="predicted"/>
<name>A0ABQ9FGM5_TEGGR</name>
<sequence>MSQMKNRRALAQQMIAGFKGSREREVPLVIDNCGMGHWPIQFEKSGRCKQCSIEKRRHEISPGAIKLNLIMNLEKMFIFQTDRYS</sequence>
<keyword evidence="2" id="KW-1185">Reference proteome</keyword>
<dbReference type="Proteomes" id="UP001217089">
    <property type="component" value="Unassembled WGS sequence"/>
</dbReference>
<evidence type="ECO:0000313" key="2">
    <source>
        <dbReference type="Proteomes" id="UP001217089"/>
    </source>
</evidence>
<reference evidence="1 2" key="1">
    <citation type="submission" date="2022-12" db="EMBL/GenBank/DDBJ databases">
        <title>Chromosome-level genome of Tegillarca granosa.</title>
        <authorList>
            <person name="Kim J."/>
        </authorList>
    </citation>
    <scope>NUCLEOTIDE SEQUENCE [LARGE SCALE GENOMIC DNA]</scope>
    <source>
        <strain evidence="1">Teg-2019</strain>
        <tissue evidence="1">Adductor muscle</tissue>
    </source>
</reference>
<comment type="caution">
    <text evidence="1">The sequence shown here is derived from an EMBL/GenBank/DDBJ whole genome shotgun (WGS) entry which is preliminary data.</text>
</comment>
<gene>
    <name evidence="1" type="ORF">KUTeg_006491</name>
</gene>
<evidence type="ECO:0008006" key="3">
    <source>
        <dbReference type="Google" id="ProtNLM"/>
    </source>
</evidence>
<organism evidence="1 2">
    <name type="scientific">Tegillarca granosa</name>
    <name type="common">Malaysian cockle</name>
    <name type="synonym">Anadara granosa</name>
    <dbReference type="NCBI Taxonomy" id="220873"/>
    <lineage>
        <taxon>Eukaryota</taxon>
        <taxon>Metazoa</taxon>
        <taxon>Spiralia</taxon>
        <taxon>Lophotrochozoa</taxon>
        <taxon>Mollusca</taxon>
        <taxon>Bivalvia</taxon>
        <taxon>Autobranchia</taxon>
        <taxon>Pteriomorphia</taxon>
        <taxon>Arcoida</taxon>
        <taxon>Arcoidea</taxon>
        <taxon>Arcidae</taxon>
        <taxon>Tegillarca</taxon>
    </lineage>
</organism>
<protein>
    <recommendedName>
        <fullName evidence="3">Transposase</fullName>
    </recommendedName>
</protein>
<evidence type="ECO:0000313" key="1">
    <source>
        <dbReference type="EMBL" id="KAJ8316477.1"/>
    </source>
</evidence>
<accession>A0ABQ9FGM5</accession>
<dbReference type="EMBL" id="JARBDR010000328">
    <property type="protein sequence ID" value="KAJ8316477.1"/>
    <property type="molecule type" value="Genomic_DNA"/>
</dbReference>